<dbReference type="EMBL" id="CP000806">
    <property type="protein sequence ID" value="ACB53795.1"/>
    <property type="molecule type" value="Genomic_DNA"/>
</dbReference>
<dbReference type="AlphaFoldDB" id="B1WUE1"/>
<proteinExistence type="predicted"/>
<dbReference type="KEGG" id="cyt:cce_4447"/>
<keyword evidence="1" id="KW-1133">Transmembrane helix</keyword>
<organism evidence="2 3">
    <name type="scientific">Crocosphaera subtropica (strain ATCC 51142 / BH68)</name>
    <name type="common">Cyanothece sp. (strain ATCC 51142)</name>
    <dbReference type="NCBI Taxonomy" id="43989"/>
    <lineage>
        <taxon>Bacteria</taxon>
        <taxon>Bacillati</taxon>
        <taxon>Cyanobacteriota</taxon>
        <taxon>Cyanophyceae</taxon>
        <taxon>Oscillatoriophycideae</taxon>
        <taxon>Chroococcales</taxon>
        <taxon>Aphanothecaceae</taxon>
        <taxon>Crocosphaera</taxon>
        <taxon>Crocosphaera subtropica</taxon>
    </lineage>
</organism>
<gene>
    <name evidence="2" type="ordered locus">cce_4447</name>
</gene>
<protein>
    <submittedName>
        <fullName evidence="2">Uncharacterized protein</fullName>
    </submittedName>
</protein>
<dbReference type="STRING" id="43989.cce_4447"/>
<keyword evidence="3" id="KW-1185">Reference proteome</keyword>
<reference evidence="2 3" key="1">
    <citation type="journal article" date="2008" name="Proc. Natl. Acad. Sci. U.S.A.">
        <title>The genome of Cyanothece 51142, a unicellular diazotrophic cyanobacterium important in the marine nitrogen cycle.</title>
        <authorList>
            <person name="Welsh E.A."/>
            <person name="Liberton M."/>
            <person name="Stoeckel J."/>
            <person name="Loh T."/>
            <person name="Elvitigala T."/>
            <person name="Wang C."/>
            <person name="Wollam A."/>
            <person name="Fulton R.S."/>
            <person name="Clifton S.W."/>
            <person name="Jacobs J.M."/>
            <person name="Aurora R."/>
            <person name="Ghosh B.K."/>
            <person name="Sherman L.A."/>
            <person name="Smith R.D."/>
            <person name="Wilson R.K."/>
            <person name="Pakrasi H.B."/>
        </authorList>
    </citation>
    <scope>NUCLEOTIDE SEQUENCE [LARGE SCALE GENOMIC DNA]</scope>
    <source>
        <strain evidence="3">ATCC 51142 / BH68</strain>
    </source>
</reference>
<dbReference type="eggNOG" id="ENOG503305C">
    <property type="taxonomic scope" value="Bacteria"/>
</dbReference>
<dbReference type="PANTHER" id="PTHR36383">
    <property type="entry name" value="OS09G0529350 PROTEIN"/>
    <property type="match status" value="1"/>
</dbReference>
<feature type="transmembrane region" description="Helical" evidence="1">
    <location>
        <begin position="21"/>
        <end position="41"/>
    </location>
</feature>
<name>B1WUE1_CROS5</name>
<accession>B1WUE1</accession>
<evidence type="ECO:0000313" key="3">
    <source>
        <dbReference type="Proteomes" id="UP000001203"/>
    </source>
</evidence>
<feature type="transmembrane region" description="Helical" evidence="1">
    <location>
        <begin position="53"/>
        <end position="77"/>
    </location>
</feature>
<keyword evidence="1" id="KW-0812">Transmembrane</keyword>
<dbReference type="PANTHER" id="PTHR36383:SF1">
    <property type="entry name" value="PROTEIN, PUTATIVE-RELATED"/>
    <property type="match status" value="1"/>
</dbReference>
<sequence length="147" mass="16312">MVRLWIVESITMSNLERIESVKAGYLGGMAFTVAYVLILAINYSTWDVSVADVITLGVKVAIAFISGFLFAVTYRYIIRTDNNGHLKDGAVLAFGLVRGLVPVELSSDIFHHLGQFAILGIESIICFMVARVCLEFAFKRGWIKLFS</sequence>
<dbReference type="Proteomes" id="UP000001203">
    <property type="component" value="Chromosome circular"/>
</dbReference>
<dbReference type="HOGENOM" id="CLU_119239_1_0_3"/>
<keyword evidence="1" id="KW-0472">Membrane</keyword>
<evidence type="ECO:0000256" key="1">
    <source>
        <dbReference type="SAM" id="Phobius"/>
    </source>
</evidence>
<evidence type="ECO:0000313" key="2">
    <source>
        <dbReference type="EMBL" id="ACB53795.1"/>
    </source>
</evidence>